<evidence type="ECO:0000313" key="2">
    <source>
        <dbReference type="EMBL" id="MBO0333316.1"/>
    </source>
</evidence>
<dbReference type="PANTHER" id="PTHR33973:SF4">
    <property type="entry name" value="OS07G0153300 PROTEIN"/>
    <property type="match status" value="1"/>
</dbReference>
<organism evidence="2 3">
    <name type="scientific">Sneathiella sedimenti</name>
    <dbReference type="NCBI Taxonomy" id="2816034"/>
    <lineage>
        <taxon>Bacteria</taxon>
        <taxon>Pseudomonadati</taxon>
        <taxon>Pseudomonadota</taxon>
        <taxon>Alphaproteobacteria</taxon>
        <taxon>Sneathiellales</taxon>
        <taxon>Sneathiellaceae</taxon>
        <taxon>Sneathiella</taxon>
    </lineage>
</organism>
<protein>
    <submittedName>
        <fullName evidence="2">DUF1365 domain-containing protein</fullName>
    </submittedName>
</protein>
<reference evidence="2 3" key="1">
    <citation type="submission" date="2021-03" db="EMBL/GenBank/DDBJ databases">
        <title>Sneathiella sp. CAU 1612 isolated from Kang Won-do.</title>
        <authorList>
            <person name="Kim W."/>
        </authorList>
    </citation>
    <scope>NUCLEOTIDE SEQUENCE [LARGE SCALE GENOMIC DNA]</scope>
    <source>
        <strain evidence="2 3">CAU 1612</strain>
    </source>
</reference>
<dbReference type="Proteomes" id="UP000664761">
    <property type="component" value="Unassembled WGS sequence"/>
</dbReference>
<keyword evidence="3" id="KW-1185">Reference proteome</keyword>
<sequence length="266" mass="30211">MRKSALYNGVVTHRRLNPVGHHLDYRIFYLLIDLDELADLGRRIPFLSVNKRNIVSFFTKDFGNGTSTDLKARVLAQLKQQGIDEEIASVRLLCIPRIFGYAFNPLSTYYCYDAEDTLIALVYEVSNTFGERHSYILPAGSANSKGLMKHACPKELYVSPFMPMDCRYEFSILPPGESIALSIRQFHDDKPIMNASFIGQLSPLNRRTLGLAILKFPFNSLKVIAGIHWEALKLWLKGMKLVPRPDANARNTAPTTPPMIEKYQEK</sequence>
<accession>A0ABS3F498</accession>
<comment type="caution">
    <text evidence="2">The sequence shown here is derived from an EMBL/GenBank/DDBJ whole genome shotgun (WGS) entry which is preliminary data.</text>
</comment>
<dbReference type="EMBL" id="JAFLNC010000002">
    <property type="protein sequence ID" value="MBO0333316.1"/>
    <property type="molecule type" value="Genomic_DNA"/>
</dbReference>
<gene>
    <name evidence="2" type="ORF">J0X12_06815</name>
</gene>
<evidence type="ECO:0000313" key="3">
    <source>
        <dbReference type="Proteomes" id="UP000664761"/>
    </source>
</evidence>
<name>A0ABS3F498_9PROT</name>
<evidence type="ECO:0000256" key="1">
    <source>
        <dbReference type="SAM" id="MobiDB-lite"/>
    </source>
</evidence>
<dbReference type="Pfam" id="PF07103">
    <property type="entry name" value="DUF1365"/>
    <property type="match status" value="1"/>
</dbReference>
<dbReference type="InterPro" id="IPR010775">
    <property type="entry name" value="DUF1365"/>
</dbReference>
<feature type="region of interest" description="Disordered" evidence="1">
    <location>
        <begin position="246"/>
        <end position="266"/>
    </location>
</feature>
<dbReference type="PANTHER" id="PTHR33973">
    <property type="entry name" value="OS07G0153300 PROTEIN"/>
    <property type="match status" value="1"/>
</dbReference>
<proteinExistence type="predicted"/>
<dbReference type="RefSeq" id="WP_207043530.1">
    <property type="nucleotide sequence ID" value="NZ_JAFLNC010000002.1"/>
</dbReference>